<dbReference type="AlphaFoldDB" id="A0A8X8XGQ9"/>
<reference evidence="13" key="2">
    <citation type="submission" date="2020-08" db="EMBL/GenBank/DDBJ databases">
        <title>Plant Genome Project.</title>
        <authorList>
            <person name="Zhang R.-G."/>
        </authorList>
    </citation>
    <scope>NUCLEOTIDE SEQUENCE</scope>
    <source>
        <strain evidence="13">Huo1</strain>
        <tissue evidence="13">Leaf</tissue>
    </source>
</reference>
<dbReference type="GO" id="GO:0020037">
    <property type="term" value="F:heme binding"/>
    <property type="evidence" value="ECO:0007669"/>
    <property type="project" value="InterPro"/>
</dbReference>
<keyword evidence="8" id="KW-1133">Transmembrane helix</keyword>
<evidence type="ECO:0000313" key="13">
    <source>
        <dbReference type="EMBL" id="KAG6411693.1"/>
    </source>
</evidence>
<dbReference type="InterPro" id="IPR001128">
    <property type="entry name" value="Cyt_P450"/>
</dbReference>
<dbReference type="PANTHER" id="PTHR47953:SF19">
    <property type="entry name" value="OS06G0641600 PROTEIN"/>
    <property type="match status" value="1"/>
</dbReference>
<keyword evidence="11" id="KW-0503">Monooxygenase</keyword>
<keyword evidence="14" id="KW-1185">Reference proteome</keyword>
<protein>
    <submittedName>
        <fullName evidence="13">Uncharacterized protein</fullName>
    </submittedName>
</protein>
<evidence type="ECO:0000256" key="5">
    <source>
        <dbReference type="ARBA" id="ARBA00022692"/>
    </source>
</evidence>
<sequence>MPQLSAGFDVAELFPLVKLFKWMSRLSKRIIALHKETDRILDDAIRQHGINKAEDDKDLLDVLFRVEEDGLDRPITSENIKAMLVVSFLSTLSVLQKAQEEVRMVFDEDGSVDESRIPQLNYLKAVVKETLRRVCPSMTFGLANVEFPPLALFLYHFDWNLMKPQDLDMDERFGFTASRLTDLFLVPVVKRPLPITNLKPL</sequence>
<evidence type="ECO:0000256" key="3">
    <source>
        <dbReference type="ARBA" id="ARBA00010617"/>
    </source>
</evidence>
<reference evidence="13" key="1">
    <citation type="submission" date="2018-01" db="EMBL/GenBank/DDBJ databases">
        <authorList>
            <person name="Mao J.F."/>
        </authorList>
    </citation>
    <scope>NUCLEOTIDE SEQUENCE</scope>
    <source>
        <strain evidence="13">Huo1</strain>
        <tissue evidence="13">Leaf</tissue>
    </source>
</reference>
<comment type="cofactor">
    <cofactor evidence="1">
        <name>heme</name>
        <dbReference type="ChEBI" id="CHEBI:30413"/>
    </cofactor>
</comment>
<accession>A0A8X8XGQ9</accession>
<evidence type="ECO:0000256" key="2">
    <source>
        <dbReference type="ARBA" id="ARBA00004606"/>
    </source>
</evidence>
<dbReference type="Pfam" id="PF00067">
    <property type="entry name" value="p450"/>
    <property type="match status" value="1"/>
</dbReference>
<dbReference type="Gene3D" id="1.10.630.10">
    <property type="entry name" value="Cytochrome P450"/>
    <property type="match status" value="1"/>
</dbReference>
<dbReference type="Proteomes" id="UP000298416">
    <property type="component" value="Unassembled WGS sequence"/>
</dbReference>
<dbReference type="GO" id="GO:0016705">
    <property type="term" value="F:oxidoreductase activity, acting on paired donors, with incorporation or reduction of molecular oxygen"/>
    <property type="evidence" value="ECO:0007669"/>
    <property type="project" value="InterPro"/>
</dbReference>
<evidence type="ECO:0000256" key="6">
    <source>
        <dbReference type="ARBA" id="ARBA00022723"/>
    </source>
</evidence>
<evidence type="ECO:0000256" key="12">
    <source>
        <dbReference type="ARBA" id="ARBA00023136"/>
    </source>
</evidence>
<keyword evidence="7" id="KW-0735">Signal-anchor</keyword>
<keyword evidence="9" id="KW-0560">Oxidoreductase</keyword>
<evidence type="ECO:0000313" key="14">
    <source>
        <dbReference type="Proteomes" id="UP000298416"/>
    </source>
</evidence>
<dbReference type="SUPFAM" id="SSF48264">
    <property type="entry name" value="Cytochrome P450"/>
    <property type="match status" value="1"/>
</dbReference>
<evidence type="ECO:0000256" key="8">
    <source>
        <dbReference type="ARBA" id="ARBA00022989"/>
    </source>
</evidence>
<dbReference type="GO" id="GO:0004497">
    <property type="term" value="F:monooxygenase activity"/>
    <property type="evidence" value="ECO:0007669"/>
    <property type="project" value="UniProtKB-KW"/>
</dbReference>
<dbReference type="EMBL" id="PNBA02000010">
    <property type="protein sequence ID" value="KAG6411693.1"/>
    <property type="molecule type" value="Genomic_DNA"/>
</dbReference>
<keyword evidence="12" id="KW-0472">Membrane</keyword>
<organism evidence="13">
    <name type="scientific">Salvia splendens</name>
    <name type="common">Scarlet sage</name>
    <dbReference type="NCBI Taxonomy" id="180675"/>
    <lineage>
        <taxon>Eukaryota</taxon>
        <taxon>Viridiplantae</taxon>
        <taxon>Streptophyta</taxon>
        <taxon>Embryophyta</taxon>
        <taxon>Tracheophyta</taxon>
        <taxon>Spermatophyta</taxon>
        <taxon>Magnoliopsida</taxon>
        <taxon>eudicotyledons</taxon>
        <taxon>Gunneridae</taxon>
        <taxon>Pentapetalae</taxon>
        <taxon>asterids</taxon>
        <taxon>lamiids</taxon>
        <taxon>Lamiales</taxon>
        <taxon>Lamiaceae</taxon>
        <taxon>Nepetoideae</taxon>
        <taxon>Mentheae</taxon>
        <taxon>Salviinae</taxon>
        <taxon>Salvia</taxon>
        <taxon>Salvia subgen. Calosphace</taxon>
        <taxon>core Calosphace</taxon>
    </lineage>
</organism>
<keyword evidence="4" id="KW-0349">Heme</keyword>
<dbReference type="InterPro" id="IPR036396">
    <property type="entry name" value="Cyt_P450_sf"/>
</dbReference>
<proteinExistence type="inferred from homology"/>
<dbReference type="GO" id="GO:0016020">
    <property type="term" value="C:membrane"/>
    <property type="evidence" value="ECO:0007669"/>
    <property type="project" value="UniProtKB-SubCell"/>
</dbReference>
<evidence type="ECO:0000256" key="4">
    <source>
        <dbReference type="ARBA" id="ARBA00022617"/>
    </source>
</evidence>
<comment type="subcellular location">
    <subcellularLocation>
        <location evidence="2">Membrane</location>
        <topology evidence="2">Single-pass type II membrane protein</topology>
    </subcellularLocation>
</comment>
<gene>
    <name evidence="13" type="ORF">SASPL_129777</name>
</gene>
<evidence type="ECO:0000256" key="10">
    <source>
        <dbReference type="ARBA" id="ARBA00023004"/>
    </source>
</evidence>
<dbReference type="PANTHER" id="PTHR47953">
    <property type="entry name" value="OS08G0105600 PROTEIN"/>
    <property type="match status" value="1"/>
</dbReference>
<keyword evidence="6" id="KW-0479">Metal-binding</keyword>
<evidence type="ECO:0000256" key="7">
    <source>
        <dbReference type="ARBA" id="ARBA00022968"/>
    </source>
</evidence>
<evidence type="ECO:0000256" key="11">
    <source>
        <dbReference type="ARBA" id="ARBA00023033"/>
    </source>
</evidence>
<comment type="caution">
    <text evidence="13">The sequence shown here is derived from an EMBL/GenBank/DDBJ whole genome shotgun (WGS) entry which is preliminary data.</text>
</comment>
<dbReference type="GO" id="GO:0005506">
    <property type="term" value="F:iron ion binding"/>
    <property type="evidence" value="ECO:0007669"/>
    <property type="project" value="InterPro"/>
</dbReference>
<evidence type="ECO:0000256" key="9">
    <source>
        <dbReference type="ARBA" id="ARBA00023002"/>
    </source>
</evidence>
<keyword evidence="10" id="KW-0408">Iron</keyword>
<dbReference type="InterPro" id="IPR052306">
    <property type="entry name" value="CYP450_71D"/>
</dbReference>
<name>A0A8X8XGQ9_SALSN</name>
<keyword evidence="5" id="KW-0812">Transmembrane</keyword>
<comment type="similarity">
    <text evidence="3">Belongs to the cytochrome P450 family.</text>
</comment>
<evidence type="ECO:0000256" key="1">
    <source>
        <dbReference type="ARBA" id="ARBA00001971"/>
    </source>
</evidence>